<dbReference type="EMBL" id="CP042914">
    <property type="protein sequence ID" value="QEG39588.1"/>
    <property type="molecule type" value="Genomic_DNA"/>
</dbReference>
<protein>
    <recommendedName>
        <fullName evidence="3">Universal stress protein family protein</fullName>
    </recommendedName>
</protein>
<organism evidence="1 2">
    <name type="scientific">Roseimaritima ulvae</name>
    <dbReference type="NCBI Taxonomy" id="980254"/>
    <lineage>
        <taxon>Bacteria</taxon>
        <taxon>Pseudomonadati</taxon>
        <taxon>Planctomycetota</taxon>
        <taxon>Planctomycetia</taxon>
        <taxon>Pirellulales</taxon>
        <taxon>Pirellulaceae</taxon>
        <taxon>Roseimaritima</taxon>
    </lineage>
</organism>
<dbReference type="RefSeq" id="WP_068133113.1">
    <property type="nucleotide sequence ID" value="NZ_CP042914.1"/>
</dbReference>
<dbReference type="AlphaFoldDB" id="A0A5B9QKJ4"/>
<gene>
    <name evidence="1" type="ORF">UC8_15840</name>
</gene>
<proteinExistence type="predicted"/>
<name>A0A5B9QKJ4_9BACT</name>
<evidence type="ECO:0000313" key="1">
    <source>
        <dbReference type="EMBL" id="QEG39588.1"/>
    </source>
</evidence>
<dbReference type="SUPFAM" id="SSF52402">
    <property type="entry name" value="Adenine nucleotide alpha hydrolases-like"/>
    <property type="match status" value="1"/>
</dbReference>
<dbReference type="Gene3D" id="3.40.50.12370">
    <property type="match status" value="1"/>
</dbReference>
<sequence>MFEPESDLDRDVEASMRMFKKAQVGPAAEIALAEPKRVLLVLDGSGQDESVVAAAVHLQKQLGVEVTVLDVGVQAEDAGDRAAVLKPLLSDTQSLPCGEEPAYDEIMQAVESQTPDLVILPCPFAREFESVGSDSAGTVIDVLLSRCLVPMLVIRRNDQPLEEASKDVAIVVGSECESEAKAAGWAMCLAAPGAELTLSLVIDREQYENIRALMDVITPDKPLELSQLNDAMAESHARLHAGITKAATTHKLRYRLQPMAYEDAPPSVLSTARPMLVVLPTEADDRYCHGFVQDRIRRSPHPVLVVPHDG</sequence>
<dbReference type="Proteomes" id="UP000325286">
    <property type="component" value="Chromosome"/>
</dbReference>
<dbReference type="KEGG" id="rul:UC8_15840"/>
<accession>A0A5B9QKJ4</accession>
<dbReference type="OrthoDB" id="249888at2"/>
<reference evidence="1 2" key="1">
    <citation type="submission" date="2019-08" db="EMBL/GenBank/DDBJ databases">
        <title>Deep-cultivation of Planctomycetes and their phenomic and genomic characterization uncovers novel biology.</title>
        <authorList>
            <person name="Wiegand S."/>
            <person name="Jogler M."/>
            <person name="Boedeker C."/>
            <person name="Pinto D."/>
            <person name="Vollmers J."/>
            <person name="Rivas-Marin E."/>
            <person name="Kohn T."/>
            <person name="Peeters S.H."/>
            <person name="Heuer A."/>
            <person name="Rast P."/>
            <person name="Oberbeckmann S."/>
            <person name="Bunk B."/>
            <person name="Jeske O."/>
            <person name="Meyerdierks A."/>
            <person name="Storesund J.E."/>
            <person name="Kallscheuer N."/>
            <person name="Luecker S."/>
            <person name="Lage O.M."/>
            <person name="Pohl T."/>
            <person name="Merkel B.J."/>
            <person name="Hornburger P."/>
            <person name="Mueller R.-W."/>
            <person name="Bruemmer F."/>
            <person name="Labrenz M."/>
            <person name="Spormann A.M."/>
            <person name="Op den Camp H."/>
            <person name="Overmann J."/>
            <person name="Amann R."/>
            <person name="Jetten M.S.M."/>
            <person name="Mascher T."/>
            <person name="Medema M.H."/>
            <person name="Devos D.P."/>
            <person name="Kaster A.-K."/>
            <person name="Ovreas L."/>
            <person name="Rohde M."/>
            <person name="Galperin M.Y."/>
            <person name="Jogler C."/>
        </authorList>
    </citation>
    <scope>NUCLEOTIDE SEQUENCE [LARGE SCALE GENOMIC DNA]</scope>
    <source>
        <strain evidence="1 2">UC8</strain>
    </source>
</reference>
<evidence type="ECO:0000313" key="2">
    <source>
        <dbReference type="Proteomes" id="UP000325286"/>
    </source>
</evidence>
<keyword evidence="2" id="KW-1185">Reference proteome</keyword>
<evidence type="ECO:0008006" key="3">
    <source>
        <dbReference type="Google" id="ProtNLM"/>
    </source>
</evidence>